<organism evidence="4 5">
    <name type="scientific">Romanomermis culicivorax</name>
    <name type="common">Nematode worm</name>
    <dbReference type="NCBI Taxonomy" id="13658"/>
    <lineage>
        <taxon>Eukaryota</taxon>
        <taxon>Metazoa</taxon>
        <taxon>Ecdysozoa</taxon>
        <taxon>Nematoda</taxon>
        <taxon>Enoplea</taxon>
        <taxon>Dorylaimia</taxon>
        <taxon>Mermithida</taxon>
        <taxon>Mermithoidea</taxon>
        <taxon>Mermithidae</taxon>
        <taxon>Romanomermis</taxon>
    </lineage>
</organism>
<feature type="chain" id="PRO_5037505784" evidence="2">
    <location>
        <begin position="24"/>
        <end position="194"/>
    </location>
</feature>
<keyword evidence="1" id="KW-0472">Membrane</keyword>
<sequence length="194" mass="22980">MTPFYFNLYLGQIFLILIRRSCSKYVEGILSTDKDWAFLTRFCMLSEVGELKFEVTYPKNFAVQNILLYYDDPGQWPSVYRRNKVLSIQNNQILPLSTVAEDQVGDPICKEETISSKIWFYCSHSIKFTSHRERWWFLAIDNCESNMSYKIWMTNGNPDDFWFYQFSADEFYVLPTDLAFFCIDLIALVLSLYV</sequence>
<reference evidence="5" key="1">
    <citation type="submission" date="2022-11" db="UniProtKB">
        <authorList>
            <consortium name="WormBaseParasite"/>
        </authorList>
    </citation>
    <scope>IDENTIFICATION</scope>
</reference>
<evidence type="ECO:0000259" key="3">
    <source>
        <dbReference type="Pfam" id="PF21892"/>
    </source>
</evidence>
<keyword evidence="1" id="KW-0812">Transmembrane</keyword>
<dbReference type="PANTHER" id="PTHR23252">
    <property type="entry name" value="INTIMAL THICKNESS RECEPTOR-RELATED"/>
    <property type="match status" value="1"/>
</dbReference>
<feature type="domain" description="GPR180-like N-terminal" evidence="3">
    <location>
        <begin position="26"/>
        <end position="149"/>
    </location>
</feature>
<keyword evidence="2" id="KW-0732">Signal</keyword>
<protein>
    <submittedName>
        <fullName evidence="5">GPR180/TMEM145 transmembrane domain-containing protein</fullName>
    </submittedName>
</protein>
<dbReference type="InterPro" id="IPR053880">
    <property type="entry name" value="GPR180-like_N"/>
</dbReference>
<dbReference type="AlphaFoldDB" id="A0A915KNC2"/>
<keyword evidence="4" id="KW-1185">Reference proteome</keyword>
<dbReference type="InterPro" id="IPR047831">
    <property type="entry name" value="GPR180/TMEM145"/>
</dbReference>
<feature type="transmembrane region" description="Helical" evidence="1">
    <location>
        <begin position="171"/>
        <end position="193"/>
    </location>
</feature>
<dbReference type="Pfam" id="PF21892">
    <property type="entry name" value="TMEM145_N"/>
    <property type="match status" value="1"/>
</dbReference>
<name>A0A915KNC2_ROMCU</name>
<dbReference type="OMA" id="RERYWFI"/>
<accession>A0A915KNC2</accession>
<evidence type="ECO:0000313" key="5">
    <source>
        <dbReference type="WBParaSite" id="nRc.2.0.1.t40342-RA"/>
    </source>
</evidence>
<proteinExistence type="predicted"/>
<feature type="signal peptide" evidence="2">
    <location>
        <begin position="1"/>
        <end position="23"/>
    </location>
</feature>
<dbReference type="Proteomes" id="UP000887565">
    <property type="component" value="Unplaced"/>
</dbReference>
<keyword evidence="1" id="KW-1133">Transmembrane helix</keyword>
<evidence type="ECO:0000256" key="1">
    <source>
        <dbReference type="SAM" id="Phobius"/>
    </source>
</evidence>
<evidence type="ECO:0000256" key="2">
    <source>
        <dbReference type="SAM" id="SignalP"/>
    </source>
</evidence>
<dbReference type="PANTHER" id="PTHR23252:SF24">
    <property type="entry name" value="TRANSMEMBRANE PROTEIN 145"/>
    <property type="match status" value="1"/>
</dbReference>
<evidence type="ECO:0000313" key="4">
    <source>
        <dbReference type="Proteomes" id="UP000887565"/>
    </source>
</evidence>
<dbReference type="WBParaSite" id="nRc.2.0.1.t40342-RA">
    <property type="protein sequence ID" value="nRc.2.0.1.t40342-RA"/>
    <property type="gene ID" value="nRc.2.0.1.g40342"/>
</dbReference>